<evidence type="ECO:0000313" key="2">
    <source>
        <dbReference type="EMBL" id="QDD13389.1"/>
    </source>
</evidence>
<dbReference type="Proteomes" id="UP000312102">
    <property type="component" value="Chromosome"/>
</dbReference>
<keyword evidence="3" id="KW-1185">Reference proteome</keyword>
<keyword evidence="1" id="KW-0812">Transmembrane</keyword>
<dbReference type="KEGG" id="mrk:FIT61_02800"/>
<feature type="transmembrane region" description="Helical" evidence="1">
    <location>
        <begin position="87"/>
        <end position="103"/>
    </location>
</feature>
<accession>A0AAE6FSX2</accession>
<sequence length="184" mass="20927">MNFISQFKKLHLIHLELTLLFLMLLSLPSLEAPKNIFLVLFVVTATIRQVKTKSLMIWGHWDWMFLAVITGAFLSTIFAGLAPGHEWSGFRTLLTFMSIGWLISRSKYSSKQLGWIFWLTILSALPPLCWGLVQYLVLHTKSSLELHSVGHINHSAIYLTMIFGATFGLMLTFLKDSNATKKIV</sequence>
<organism evidence="2 3">
    <name type="scientific">Candidatus Methylopumilus rimovensis</name>
    <dbReference type="NCBI Taxonomy" id="2588535"/>
    <lineage>
        <taxon>Bacteria</taxon>
        <taxon>Pseudomonadati</taxon>
        <taxon>Pseudomonadota</taxon>
        <taxon>Betaproteobacteria</taxon>
        <taxon>Nitrosomonadales</taxon>
        <taxon>Methylophilaceae</taxon>
        <taxon>Candidatus Methylopumilus</taxon>
    </lineage>
</organism>
<evidence type="ECO:0000313" key="3">
    <source>
        <dbReference type="Proteomes" id="UP000312102"/>
    </source>
</evidence>
<feature type="transmembrane region" description="Helical" evidence="1">
    <location>
        <begin position="115"/>
        <end position="136"/>
    </location>
</feature>
<feature type="transmembrane region" description="Helical" evidence="1">
    <location>
        <begin position="63"/>
        <end position="81"/>
    </location>
</feature>
<reference evidence="2 3" key="1">
    <citation type="journal article" date="2019" name="ISME J.">
        <title>Evolution in action: habitat transition from sediment to the pelagial leads to genome streamlining in Methylophilaceae.</title>
        <authorList>
            <person name="Salcher M."/>
            <person name="Schaefle D."/>
            <person name="Kaspar M."/>
            <person name="Neuenschwander S.M."/>
            <person name="Ghai R."/>
        </authorList>
    </citation>
    <scope>NUCLEOTIDE SEQUENCE [LARGE SCALE GENOMIC DNA]</scope>
    <source>
        <strain evidence="2 3">MMS-RI-1</strain>
    </source>
</reference>
<dbReference type="EMBL" id="CP040986">
    <property type="protein sequence ID" value="QDD13389.1"/>
    <property type="molecule type" value="Genomic_DNA"/>
</dbReference>
<gene>
    <name evidence="2" type="ORF">FIT61_02800</name>
</gene>
<keyword evidence="1" id="KW-1133">Transmembrane helix</keyword>
<dbReference type="AlphaFoldDB" id="A0AAE6FSX2"/>
<feature type="transmembrane region" description="Helical" evidence="1">
    <location>
        <begin position="156"/>
        <end position="174"/>
    </location>
</feature>
<proteinExistence type="predicted"/>
<keyword evidence="1" id="KW-0472">Membrane</keyword>
<dbReference type="RefSeq" id="WP_139883109.1">
    <property type="nucleotide sequence ID" value="NZ_CP040986.1"/>
</dbReference>
<name>A0AAE6FSX2_9PROT</name>
<protein>
    <submittedName>
        <fullName evidence="2">Uncharacterized protein</fullName>
    </submittedName>
</protein>
<evidence type="ECO:0000256" key="1">
    <source>
        <dbReference type="SAM" id="Phobius"/>
    </source>
</evidence>